<dbReference type="EMBL" id="BMYD01000001">
    <property type="protein sequence ID" value="GHA68279.1"/>
    <property type="molecule type" value="Genomic_DNA"/>
</dbReference>
<accession>A0A918W4K9</accession>
<feature type="compositionally biased region" description="Low complexity" evidence="1">
    <location>
        <begin position="183"/>
        <end position="206"/>
    </location>
</feature>
<comment type="caution">
    <text evidence="3">The sequence shown here is derived from an EMBL/GenBank/DDBJ whole genome shotgun (WGS) entry which is preliminary data.</text>
</comment>
<dbReference type="PROSITE" id="PS51724">
    <property type="entry name" value="SPOR"/>
    <property type="match status" value="2"/>
</dbReference>
<dbReference type="SUPFAM" id="SSF110997">
    <property type="entry name" value="Sporulation related repeat"/>
    <property type="match status" value="2"/>
</dbReference>
<feature type="region of interest" description="Disordered" evidence="1">
    <location>
        <begin position="183"/>
        <end position="270"/>
    </location>
</feature>
<dbReference type="Proteomes" id="UP000646426">
    <property type="component" value="Unassembled WGS sequence"/>
</dbReference>
<dbReference type="InterPro" id="IPR052521">
    <property type="entry name" value="Cell_div_SPOR-domain"/>
</dbReference>
<evidence type="ECO:0000313" key="4">
    <source>
        <dbReference type="Proteomes" id="UP000646426"/>
    </source>
</evidence>
<feature type="domain" description="SPOR" evidence="2">
    <location>
        <begin position="267"/>
        <end position="346"/>
    </location>
</feature>
<dbReference type="GO" id="GO:0032153">
    <property type="term" value="C:cell division site"/>
    <property type="evidence" value="ECO:0007669"/>
    <property type="project" value="TreeGrafter"/>
</dbReference>
<dbReference type="Pfam" id="PF05036">
    <property type="entry name" value="SPOR"/>
    <property type="match status" value="2"/>
</dbReference>
<organism evidence="3 4">
    <name type="scientific">Cognatilysobacter bugurensis</name>
    <dbReference type="NCBI Taxonomy" id="543356"/>
    <lineage>
        <taxon>Bacteria</taxon>
        <taxon>Pseudomonadati</taxon>
        <taxon>Pseudomonadota</taxon>
        <taxon>Gammaproteobacteria</taxon>
        <taxon>Lysobacterales</taxon>
        <taxon>Lysobacteraceae</taxon>
        <taxon>Cognatilysobacter</taxon>
    </lineage>
</organism>
<name>A0A918W4K9_9GAMM</name>
<dbReference type="AlphaFoldDB" id="A0A918W4K9"/>
<dbReference type="InterPro" id="IPR036680">
    <property type="entry name" value="SPOR-like_sf"/>
</dbReference>
<dbReference type="Gene3D" id="3.30.70.1070">
    <property type="entry name" value="Sporulation related repeat"/>
    <property type="match status" value="2"/>
</dbReference>
<dbReference type="GO" id="GO:0042834">
    <property type="term" value="F:peptidoglycan binding"/>
    <property type="evidence" value="ECO:0007669"/>
    <property type="project" value="InterPro"/>
</dbReference>
<dbReference type="RefSeq" id="WP_189452118.1">
    <property type="nucleotide sequence ID" value="NZ_BMYD01000001.1"/>
</dbReference>
<dbReference type="GO" id="GO:0030428">
    <property type="term" value="C:cell septum"/>
    <property type="evidence" value="ECO:0007669"/>
    <property type="project" value="TreeGrafter"/>
</dbReference>
<sequence length="347" mass="34855">METALKQRLVGALVLVALAVIFLPMLVKGPAPASGVDDVSLEAPDVPEDGFETRVLPLDAPVADGRAALPEAATLATAPAATPAPAPASGAMMPAATAGGEYAVTFGSYATQPDAARVVAALQASQLPGYQEPYTNAAGRTLHRVRVGPFVTQAEAEAARLRAASVRDDVGSKVIALDAGATATSAATASKAPASTTAPLASAPVSTPTPLPASPTPKTEPLASTDARKAPPLSDAQVKAKTAAAEPKPAPPVGQAAEPKPDNSPSGASGVGFAVQLGAFGNAEEAARLRDRARAAGFSAFVEQVRTDKGTLNRVRIGPVADRGDADRMRAQAASQLGVSGLVRPHP</sequence>
<reference evidence="3" key="2">
    <citation type="submission" date="2020-09" db="EMBL/GenBank/DDBJ databases">
        <authorList>
            <person name="Sun Q."/>
            <person name="Kim S."/>
        </authorList>
    </citation>
    <scope>NUCLEOTIDE SEQUENCE</scope>
    <source>
        <strain evidence="3">KCTC 23077</strain>
    </source>
</reference>
<gene>
    <name evidence="3" type="ORF">GCM10007067_00100</name>
</gene>
<dbReference type="GO" id="GO:0032506">
    <property type="term" value="P:cytokinetic process"/>
    <property type="evidence" value="ECO:0007669"/>
    <property type="project" value="TreeGrafter"/>
</dbReference>
<evidence type="ECO:0000256" key="1">
    <source>
        <dbReference type="SAM" id="MobiDB-lite"/>
    </source>
</evidence>
<evidence type="ECO:0000313" key="3">
    <source>
        <dbReference type="EMBL" id="GHA68279.1"/>
    </source>
</evidence>
<dbReference type="PANTHER" id="PTHR38687:SF1">
    <property type="entry name" value="CELL DIVISION PROTEIN DEDD"/>
    <property type="match status" value="1"/>
</dbReference>
<evidence type="ECO:0000259" key="2">
    <source>
        <dbReference type="PROSITE" id="PS51724"/>
    </source>
</evidence>
<dbReference type="PANTHER" id="PTHR38687">
    <property type="entry name" value="CELL DIVISION PROTEIN DEDD-RELATED"/>
    <property type="match status" value="1"/>
</dbReference>
<keyword evidence="4" id="KW-1185">Reference proteome</keyword>
<protein>
    <submittedName>
        <fullName evidence="3">Sporulation protein</fullName>
    </submittedName>
</protein>
<proteinExistence type="predicted"/>
<feature type="domain" description="SPOR" evidence="2">
    <location>
        <begin position="96"/>
        <end position="179"/>
    </location>
</feature>
<dbReference type="InterPro" id="IPR007730">
    <property type="entry name" value="SPOR-like_dom"/>
</dbReference>
<reference evidence="3" key="1">
    <citation type="journal article" date="2014" name="Int. J. Syst. Evol. Microbiol.">
        <title>Complete genome sequence of Corynebacterium casei LMG S-19264T (=DSM 44701T), isolated from a smear-ripened cheese.</title>
        <authorList>
            <consortium name="US DOE Joint Genome Institute (JGI-PGF)"/>
            <person name="Walter F."/>
            <person name="Albersmeier A."/>
            <person name="Kalinowski J."/>
            <person name="Ruckert C."/>
        </authorList>
    </citation>
    <scope>NUCLEOTIDE SEQUENCE</scope>
    <source>
        <strain evidence="3">KCTC 23077</strain>
    </source>
</reference>